<reference evidence="2 3" key="1">
    <citation type="submission" date="2020-08" db="EMBL/GenBank/DDBJ databases">
        <title>A Genomic Blueprint of the Chicken Gut Microbiome.</title>
        <authorList>
            <person name="Gilroy R."/>
            <person name="Ravi A."/>
            <person name="Getino M."/>
            <person name="Pursley I."/>
            <person name="Horton D.L."/>
            <person name="Alikhan N.-F."/>
            <person name="Baker D."/>
            <person name="Gharbi K."/>
            <person name="Hall N."/>
            <person name="Watson M."/>
            <person name="Adriaenssens E.M."/>
            <person name="Foster-Nyarko E."/>
            <person name="Jarju S."/>
            <person name="Secka A."/>
            <person name="Antonio M."/>
            <person name="Oren A."/>
            <person name="Chaudhuri R."/>
            <person name="La Ragione R.M."/>
            <person name="Hildebrand F."/>
            <person name="Pallen M.J."/>
        </authorList>
    </citation>
    <scope>NUCLEOTIDE SEQUENCE [LARGE SCALE GENOMIC DNA]</scope>
    <source>
        <strain evidence="2 3">Sa3CUN1</strain>
    </source>
</reference>
<name>A0ABR8Q293_9CLOT</name>
<feature type="transmembrane region" description="Helical" evidence="1">
    <location>
        <begin position="6"/>
        <end position="34"/>
    </location>
</feature>
<gene>
    <name evidence="2" type="ORF">H9660_05120</name>
</gene>
<evidence type="ECO:0000313" key="2">
    <source>
        <dbReference type="EMBL" id="MBD7914519.1"/>
    </source>
</evidence>
<keyword evidence="1" id="KW-0472">Membrane</keyword>
<dbReference type="Proteomes" id="UP000640335">
    <property type="component" value="Unassembled WGS sequence"/>
</dbReference>
<dbReference type="RefSeq" id="WP_191749210.1">
    <property type="nucleotide sequence ID" value="NZ_JACSQZ010000012.1"/>
</dbReference>
<sequence>MDAIIQVYIMMFLLILYAFIGSIPLMIYMAVVTYRKQDKAYFRRKIDKFIGE</sequence>
<keyword evidence="1" id="KW-0812">Transmembrane</keyword>
<proteinExistence type="predicted"/>
<organism evidence="2 3">
    <name type="scientific">Clostridium gallinarum</name>
    <dbReference type="NCBI Taxonomy" id="2762246"/>
    <lineage>
        <taxon>Bacteria</taxon>
        <taxon>Bacillati</taxon>
        <taxon>Bacillota</taxon>
        <taxon>Clostridia</taxon>
        <taxon>Eubacteriales</taxon>
        <taxon>Clostridiaceae</taxon>
        <taxon>Clostridium</taxon>
    </lineage>
</organism>
<accession>A0ABR8Q293</accession>
<comment type="caution">
    <text evidence="2">The sequence shown here is derived from an EMBL/GenBank/DDBJ whole genome shotgun (WGS) entry which is preliminary data.</text>
</comment>
<dbReference type="EMBL" id="JACSQZ010000012">
    <property type="protein sequence ID" value="MBD7914519.1"/>
    <property type="molecule type" value="Genomic_DNA"/>
</dbReference>
<keyword evidence="1" id="KW-1133">Transmembrane helix</keyword>
<evidence type="ECO:0000256" key="1">
    <source>
        <dbReference type="SAM" id="Phobius"/>
    </source>
</evidence>
<keyword evidence="3" id="KW-1185">Reference proteome</keyword>
<protein>
    <submittedName>
        <fullName evidence="2">Uncharacterized protein</fullName>
    </submittedName>
</protein>
<evidence type="ECO:0000313" key="3">
    <source>
        <dbReference type="Proteomes" id="UP000640335"/>
    </source>
</evidence>